<dbReference type="Proteomes" id="UP000316621">
    <property type="component" value="Chromosome 4"/>
</dbReference>
<name>A0A4Y7JE66_PAPSO</name>
<evidence type="ECO:0000313" key="2">
    <source>
        <dbReference type="EMBL" id="RZC58826.1"/>
    </source>
</evidence>
<protein>
    <recommendedName>
        <fullName evidence="1">Aminotransferase-like plant mobile domain-containing protein</fullName>
    </recommendedName>
</protein>
<sequence>MMLQKMTPKLLMLQEPSLFIPWSMGNTFLSSASGQLKSGYLDAFVDLDLVGFYGWGSCAMAYLYKYLSRVTRSRTKSLCRFWPVLQFRCYEYIPASSPVFNDGYFDIQTFPRMAIWNNTQRQNSSAYMRLCLDETTIDSIWATNRSAGRYTPLSSPKKTCFSNASFYEMDGMSREPQLSYEDSVDRGLDFDTYWRTVSLGPLHRTRSSTKNRVLGGPDFACRLLLMGSSSTSTQHASPLDSGHLIPPWDFKVSIFGTSNVISFQGGPFDIQDVVGLPLPDDIPKAYKDFIEYLLRLVDSRERRLKSVVNEMYGIMTKYDNISMESLRQQTRIDFLSEELSTLQMFYESISNDKSGFLRLKPDLDFDVL</sequence>
<reference evidence="2 3" key="1">
    <citation type="journal article" date="2018" name="Science">
        <title>The opium poppy genome and morphinan production.</title>
        <authorList>
            <person name="Guo L."/>
            <person name="Winzer T."/>
            <person name="Yang X."/>
            <person name="Li Y."/>
            <person name="Ning Z."/>
            <person name="He Z."/>
            <person name="Teodor R."/>
            <person name="Lu Y."/>
            <person name="Bowser T.A."/>
            <person name="Graham I.A."/>
            <person name="Ye K."/>
        </authorList>
    </citation>
    <scope>NUCLEOTIDE SEQUENCE [LARGE SCALE GENOMIC DNA]</scope>
    <source>
        <strain evidence="3">cv. HN1</strain>
        <tissue evidence="2">Leaves</tissue>
    </source>
</reference>
<dbReference type="AlphaFoldDB" id="A0A4Y7JE66"/>
<dbReference type="Pfam" id="PF10536">
    <property type="entry name" value="PMD"/>
    <property type="match status" value="1"/>
</dbReference>
<keyword evidence="3" id="KW-1185">Reference proteome</keyword>
<dbReference type="PANTHER" id="PTHR46033:SF1">
    <property type="entry name" value="PROTEIN MAIN-LIKE 2"/>
    <property type="match status" value="1"/>
</dbReference>
<gene>
    <name evidence="2" type="ORF">C5167_006127</name>
</gene>
<dbReference type="PANTHER" id="PTHR46033">
    <property type="entry name" value="PROTEIN MAIN-LIKE 2"/>
    <property type="match status" value="1"/>
</dbReference>
<accession>A0A4Y7JE66</accession>
<evidence type="ECO:0000259" key="1">
    <source>
        <dbReference type="Pfam" id="PF10536"/>
    </source>
</evidence>
<feature type="domain" description="Aminotransferase-like plant mobile" evidence="1">
    <location>
        <begin position="14"/>
        <end position="141"/>
    </location>
</feature>
<dbReference type="GO" id="GO:0010073">
    <property type="term" value="P:meristem maintenance"/>
    <property type="evidence" value="ECO:0007669"/>
    <property type="project" value="InterPro"/>
</dbReference>
<dbReference type="InterPro" id="IPR044824">
    <property type="entry name" value="MAIN-like"/>
</dbReference>
<proteinExistence type="predicted"/>
<organism evidence="2 3">
    <name type="scientific">Papaver somniferum</name>
    <name type="common">Opium poppy</name>
    <dbReference type="NCBI Taxonomy" id="3469"/>
    <lineage>
        <taxon>Eukaryota</taxon>
        <taxon>Viridiplantae</taxon>
        <taxon>Streptophyta</taxon>
        <taxon>Embryophyta</taxon>
        <taxon>Tracheophyta</taxon>
        <taxon>Spermatophyta</taxon>
        <taxon>Magnoliopsida</taxon>
        <taxon>Ranunculales</taxon>
        <taxon>Papaveraceae</taxon>
        <taxon>Papaveroideae</taxon>
        <taxon>Papaver</taxon>
    </lineage>
</organism>
<dbReference type="Gramene" id="RZC58826">
    <property type="protein sequence ID" value="RZC58826"/>
    <property type="gene ID" value="C5167_006127"/>
</dbReference>
<evidence type="ECO:0000313" key="3">
    <source>
        <dbReference type="Proteomes" id="UP000316621"/>
    </source>
</evidence>
<dbReference type="InterPro" id="IPR019557">
    <property type="entry name" value="AminoTfrase-like_pln_mobile"/>
</dbReference>
<dbReference type="EMBL" id="CM010718">
    <property type="protein sequence ID" value="RZC58826.1"/>
    <property type="molecule type" value="Genomic_DNA"/>
</dbReference>